<evidence type="ECO:0000313" key="2">
    <source>
        <dbReference type="Proteomes" id="UP000641803"/>
    </source>
</evidence>
<organism evidence="1 2">
    <name type="scientific">Oerskovia rustica</name>
    <dbReference type="NCBI Taxonomy" id="2762237"/>
    <lineage>
        <taxon>Bacteria</taxon>
        <taxon>Bacillati</taxon>
        <taxon>Actinomycetota</taxon>
        <taxon>Actinomycetes</taxon>
        <taxon>Micrococcales</taxon>
        <taxon>Cellulomonadaceae</taxon>
        <taxon>Oerskovia</taxon>
    </lineage>
</organism>
<dbReference type="EMBL" id="JACSQQ010000005">
    <property type="protein sequence ID" value="MBD7949611.1"/>
    <property type="molecule type" value="Genomic_DNA"/>
</dbReference>
<sequence length="95" mass="10688">MNGARKIERLEPDGQIHVHLGCEMDLDDLLLHLLAEEGLGRHWADGPTHLADWPELDVGRFRKVPCSCGDDHAYDVWPVGDDENPRGSYLGVMTR</sequence>
<proteinExistence type="predicted"/>
<reference evidence="1 2" key="1">
    <citation type="submission" date="2020-08" db="EMBL/GenBank/DDBJ databases">
        <title>A Genomic Blueprint of the Chicken Gut Microbiome.</title>
        <authorList>
            <person name="Gilroy R."/>
            <person name="Ravi A."/>
            <person name="Getino M."/>
            <person name="Pursley I."/>
            <person name="Horton D.L."/>
            <person name="Alikhan N.-F."/>
            <person name="Baker D."/>
            <person name="Gharbi K."/>
            <person name="Hall N."/>
            <person name="Watson M."/>
            <person name="Adriaenssens E.M."/>
            <person name="Foster-Nyarko E."/>
            <person name="Jarju S."/>
            <person name="Secka A."/>
            <person name="Antonio M."/>
            <person name="Oren A."/>
            <person name="Chaudhuri R."/>
            <person name="La Ragione R.M."/>
            <person name="Hildebrand F."/>
            <person name="Pallen M.J."/>
        </authorList>
    </citation>
    <scope>NUCLEOTIDE SEQUENCE [LARGE SCALE GENOMIC DNA]</scope>
    <source>
        <strain evidence="1 2">Sa4CUA1</strain>
    </source>
</reference>
<name>A0ABR8RPC0_9CELL</name>
<comment type="caution">
    <text evidence="1">The sequence shown here is derived from an EMBL/GenBank/DDBJ whole genome shotgun (WGS) entry which is preliminary data.</text>
</comment>
<dbReference type="RefSeq" id="WP_191795018.1">
    <property type="nucleotide sequence ID" value="NZ_JACSQQ010000005.1"/>
</dbReference>
<evidence type="ECO:0000313" key="1">
    <source>
        <dbReference type="EMBL" id="MBD7949611.1"/>
    </source>
</evidence>
<keyword evidence="2" id="KW-1185">Reference proteome</keyword>
<protein>
    <submittedName>
        <fullName evidence="1">Uncharacterized protein</fullName>
    </submittedName>
</protein>
<accession>A0ABR8RPC0</accession>
<gene>
    <name evidence="1" type="ORF">H9652_04200</name>
</gene>
<dbReference type="Proteomes" id="UP000641803">
    <property type="component" value="Unassembled WGS sequence"/>
</dbReference>